<evidence type="ECO:0000313" key="5">
    <source>
        <dbReference type="Proteomes" id="UP000256913"/>
    </source>
</evidence>
<dbReference type="EMBL" id="QUMQ01000001">
    <property type="protein sequence ID" value="REF99534.1"/>
    <property type="molecule type" value="Genomic_DNA"/>
</dbReference>
<evidence type="ECO:0000256" key="1">
    <source>
        <dbReference type="ARBA" id="ARBA00022676"/>
    </source>
</evidence>
<dbReference type="Gene3D" id="3.40.50.2000">
    <property type="entry name" value="Glycogen Phosphorylase B"/>
    <property type="match status" value="2"/>
</dbReference>
<name>A0A3D9ZSF1_9ACTN</name>
<dbReference type="CDD" id="cd03801">
    <property type="entry name" value="GT4_PimA-like"/>
    <property type="match status" value="1"/>
</dbReference>
<organism evidence="4 5">
    <name type="scientific">Asanoa ferruginea</name>
    <dbReference type="NCBI Taxonomy" id="53367"/>
    <lineage>
        <taxon>Bacteria</taxon>
        <taxon>Bacillati</taxon>
        <taxon>Actinomycetota</taxon>
        <taxon>Actinomycetes</taxon>
        <taxon>Micromonosporales</taxon>
        <taxon>Micromonosporaceae</taxon>
        <taxon>Asanoa</taxon>
    </lineage>
</organism>
<comment type="caution">
    <text evidence="4">The sequence shown here is derived from an EMBL/GenBank/DDBJ whole genome shotgun (WGS) entry which is preliminary data.</text>
</comment>
<evidence type="ECO:0000256" key="2">
    <source>
        <dbReference type="ARBA" id="ARBA00022679"/>
    </source>
</evidence>
<dbReference type="Pfam" id="PF13439">
    <property type="entry name" value="Glyco_transf_4"/>
    <property type="match status" value="1"/>
</dbReference>
<keyword evidence="2 4" id="KW-0808">Transferase</keyword>
<gene>
    <name evidence="4" type="ORF">DFJ67_5573</name>
</gene>
<reference evidence="4 5" key="1">
    <citation type="submission" date="2018-08" db="EMBL/GenBank/DDBJ databases">
        <title>Sequencing the genomes of 1000 actinobacteria strains.</title>
        <authorList>
            <person name="Klenk H.-P."/>
        </authorList>
    </citation>
    <scope>NUCLEOTIDE SEQUENCE [LARGE SCALE GENOMIC DNA]</scope>
    <source>
        <strain evidence="4 5">DSM 44099</strain>
    </source>
</reference>
<dbReference type="AlphaFoldDB" id="A0A3D9ZSF1"/>
<keyword evidence="1" id="KW-0328">Glycosyltransferase</keyword>
<keyword evidence="5" id="KW-1185">Reference proteome</keyword>
<proteinExistence type="predicted"/>
<evidence type="ECO:0000313" key="4">
    <source>
        <dbReference type="EMBL" id="REF99534.1"/>
    </source>
</evidence>
<accession>A0A3D9ZSF1</accession>
<dbReference type="PANTHER" id="PTHR12526:SF600">
    <property type="entry name" value="GLYCOSYL TRANSFERASE GROUP 1"/>
    <property type="match status" value="1"/>
</dbReference>
<dbReference type="SUPFAM" id="SSF53756">
    <property type="entry name" value="UDP-Glycosyltransferase/glycogen phosphorylase"/>
    <property type="match status" value="1"/>
</dbReference>
<protein>
    <submittedName>
        <fullName evidence="4">Glycosyltransferase involved in cell wall biosynthesis</fullName>
    </submittedName>
</protein>
<dbReference type="RefSeq" id="WP_239097278.1">
    <property type="nucleotide sequence ID" value="NZ_BONB01000023.1"/>
</dbReference>
<dbReference type="Proteomes" id="UP000256913">
    <property type="component" value="Unassembled WGS sequence"/>
</dbReference>
<sequence length="514" mass="56162">MTSPTRGRVVMIVDNGVVGDSRVQKAARSAADLGWDVVLLGVLGGGSPQETWRIGDAQVRLLRVGRGLGRRPTEFQRSLRRPLAYPPGYQAGYRIQKIKARQAALRERWTALEVAGGRLREVSGKAVLTPLRALAKATSLWVRFRARELRRLKAARENPATPLTRLSIAAWQKLLGDRAWRRLDPGLWDYEIAFAPVIDALAPDIIHAHDFRMVGVGVRARMRARAVGRDTRLLWDAHEFVAGINGRPDNPRWLPGQVSYVAEYAPAADAVVTVSDTLADLLQETHGLASRPRVVLNAPAADPPEKDPSIPTPDLRALCGVGPGTPLLVYSGAVNPSRGVDVMVDALPQLPDAHIALVTLHPSVSVPAADALRERAVALGVADRVHLLPYVPHWQVAEFLAAADVGVVPILHNLNHELALITKFLEYAHARLPIVVSDVRTMAETTRATGQGEVFTAGDVDDYVRAVRAVLADPQRYRAAYDKPALLEAWTWEAQTRVLDESYVELMGGRKSGS</sequence>
<dbReference type="GO" id="GO:0016757">
    <property type="term" value="F:glycosyltransferase activity"/>
    <property type="evidence" value="ECO:0007669"/>
    <property type="project" value="UniProtKB-KW"/>
</dbReference>
<dbReference type="Pfam" id="PF13692">
    <property type="entry name" value="Glyco_trans_1_4"/>
    <property type="match status" value="1"/>
</dbReference>
<feature type="domain" description="Glycosyltransferase subfamily 4-like N-terminal" evidence="3">
    <location>
        <begin position="192"/>
        <end position="297"/>
    </location>
</feature>
<dbReference type="InterPro" id="IPR028098">
    <property type="entry name" value="Glyco_trans_4-like_N"/>
</dbReference>
<evidence type="ECO:0000259" key="3">
    <source>
        <dbReference type="Pfam" id="PF13439"/>
    </source>
</evidence>
<dbReference type="PANTHER" id="PTHR12526">
    <property type="entry name" value="GLYCOSYLTRANSFERASE"/>
    <property type="match status" value="1"/>
</dbReference>